<sequence length="325" mass="36174">MPQIGAHSGGIWGLGASVVDGKIYTIGGQDDLVVSGKVVREYDPEKDEWTDKKKLTQGRFRLGAATVRNKIYAFGGTANNFETLPNVDEYDPKTDTWTVKANMPTPRMGFAIAVVGGKIYTIGGAESFFFPSAVIEVYDPVSDTWEKKADMPNPRWGMPAVVVKGKIYIFGGALDNTHQKYTDLTEEYDPKTDTWTKKADMPIEFYDMAASFVNSGKAYIIGGKTFDGRDKDGPKVEGWILHWTVLEYDVEKNKWQRLNDEMPTGRGTLATAAVDGKIYAIGGHHNGPRREVEVYTPDGWPFPENFSVDPREKLATKWGAIKQIQ</sequence>
<dbReference type="Proteomes" id="UP001174909">
    <property type="component" value="Unassembled WGS sequence"/>
</dbReference>
<organism evidence="2 3">
    <name type="scientific">Geodia barretti</name>
    <name type="common">Barrett's horny sponge</name>
    <dbReference type="NCBI Taxonomy" id="519541"/>
    <lineage>
        <taxon>Eukaryota</taxon>
        <taxon>Metazoa</taxon>
        <taxon>Porifera</taxon>
        <taxon>Demospongiae</taxon>
        <taxon>Heteroscleromorpha</taxon>
        <taxon>Tetractinellida</taxon>
        <taxon>Astrophorina</taxon>
        <taxon>Geodiidae</taxon>
        <taxon>Geodia</taxon>
    </lineage>
</organism>
<evidence type="ECO:0000313" key="2">
    <source>
        <dbReference type="EMBL" id="CAI8040232.1"/>
    </source>
</evidence>
<protein>
    <submittedName>
        <fullName evidence="2">Ring canal kelch protein</fullName>
    </submittedName>
</protein>
<proteinExistence type="predicted"/>
<accession>A0AA35T316</accession>
<dbReference type="EMBL" id="CASHTH010003093">
    <property type="protein sequence ID" value="CAI8040232.1"/>
    <property type="molecule type" value="Genomic_DNA"/>
</dbReference>
<name>A0AA35T316_GEOBA</name>
<dbReference type="SMART" id="SM00612">
    <property type="entry name" value="Kelch"/>
    <property type="match status" value="5"/>
</dbReference>
<dbReference type="PANTHER" id="PTHR46375:SF3">
    <property type="entry name" value="KELCH REPEAT AND BTB DOMAIN-CONTAINING PROTEIN 13"/>
    <property type="match status" value="1"/>
</dbReference>
<keyword evidence="1" id="KW-0880">Kelch repeat</keyword>
<dbReference type="AlphaFoldDB" id="A0AA35T316"/>
<reference evidence="2" key="1">
    <citation type="submission" date="2023-03" db="EMBL/GenBank/DDBJ databases">
        <authorList>
            <person name="Steffen K."/>
            <person name="Cardenas P."/>
        </authorList>
    </citation>
    <scope>NUCLEOTIDE SEQUENCE</scope>
</reference>
<dbReference type="InterPro" id="IPR011043">
    <property type="entry name" value="Gal_Oxase/kelch_b-propeller"/>
</dbReference>
<keyword evidence="3" id="KW-1185">Reference proteome</keyword>
<dbReference type="Pfam" id="PF24681">
    <property type="entry name" value="Kelch_KLHDC2_KLHL20_DRC7"/>
    <property type="match status" value="1"/>
</dbReference>
<dbReference type="PANTHER" id="PTHR46375">
    <property type="entry name" value="KELCH REPEAT AND BTB DOMAIN-CONTAINING PROTEIN 13-RELATED"/>
    <property type="match status" value="1"/>
</dbReference>
<dbReference type="SUPFAM" id="SSF50965">
    <property type="entry name" value="Galactose oxidase, central domain"/>
    <property type="match status" value="1"/>
</dbReference>
<evidence type="ECO:0000256" key="1">
    <source>
        <dbReference type="ARBA" id="ARBA00022441"/>
    </source>
</evidence>
<gene>
    <name evidence="2" type="ORF">GBAR_LOCUS22427</name>
</gene>
<comment type="caution">
    <text evidence="2">The sequence shown here is derived from an EMBL/GenBank/DDBJ whole genome shotgun (WGS) entry which is preliminary data.</text>
</comment>
<evidence type="ECO:0000313" key="3">
    <source>
        <dbReference type="Proteomes" id="UP001174909"/>
    </source>
</evidence>
<dbReference type="InterPro" id="IPR015915">
    <property type="entry name" value="Kelch-typ_b-propeller"/>
</dbReference>
<dbReference type="InterPro" id="IPR052392">
    <property type="entry name" value="Kelch-BTB_domain-containing"/>
</dbReference>
<dbReference type="Gene3D" id="2.120.10.80">
    <property type="entry name" value="Kelch-type beta propeller"/>
    <property type="match status" value="2"/>
</dbReference>
<dbReference type="Pfam" id="PF01344">
    <property type="entry name" value="Kelch_1"/>
    <property type="match status" value="1"/>
</dbReference>
<dbReference type="InterPro" id="IPR006652">
    <property type="entry name" value="Kelch_1"/>
</dbReference>